<reference evidence="3" key="1">
    <citation type="submission" date="2015-06" db="EMBL/GenBank/DDBJ databases">
        <authorList>
            <person name="Bertelli C."/>
        </authorList>
    </citation>
    <scope>NUCLEOTIDE SEQUENCE [LARGE SCALE GENOMIC DNA]</scope>
    <source>
        <strain evidence="3">CRIB-30</strain>
    </source>
</reference>
<dbReference type="Pfam" id="PF01553">
    <property type="entry name" value="Acyltransferase"/>
    <property type="match status" value="1"/>
</dbReference>
<dbReference type="SMART" id="SM00563">
    <property type="entry name" value="PlsC"/>
    <property type="match status" value="1"/>
</dbReference>
<gene>
    <name evidence="2" type="primary">plsB</name>
    <name evidence="2" type="ORF">ELAC_0535</name>
</gene>
<feature type="domain" description="Phospholipid/glycerol acyltransferase" evidence="1">
    <location>
        <begin position="118"/>
        <end position="263"/>
    </location>
</feature>
<keyword evidence="2" id="KW-0012">Acyltransferase</keyword>
<dbReference type="SUPFAM" id="SSF69593">
    <property type="entry name" value="Glycerol-3-phosphate (1)-acyltransferase"/>
    <property type="match status" value="1"/>
</dbReference>
<dbReference type="InterPro" id="IPR016222">
    <property type="entry name" value="G3P_O-acylTrfase_chlp"/>
</dbReference>
<organism evidence="2 3">
    <name type="scientific">Estrella lausannensis</name>
    <dbReference type="NCBI Taxonomy" id="483423"/>
    <lineage>
        <taxon>Bacteria</taxon>
        <taxon>Pseudomonadati</taxon>
        <taxon>Chlamydiota</taxon>
        <taxon>Chlamydiia</taxon>
        <taxon>Parachlamydiales</taxon>
        <taxon>Candidatus Criblamydiaceae</taxon>
        <taxon>Estrella</taxon>
    </lineage>
</organism>
<dbReference type="EMBL" id="CWGJ01000008">
    <property type="protein sequence ID" value="CRX37890.1"/>
    <property type="molecule type" value="Genomic_DNA"/>
</dbReference>
<dbReference type="EC" id="2.3.1.15" evidence="2"/>
<dbReference type="RefSeq" id="WP_098037753.1">
    <property type="nucleotide sequence ID" value="NZ_CWGJ01000008.1"/>
</dbReference>
<dbReference type="Gene3D" id="3.40.1130.10">
    <property type="entry name" value="Glycerol-3-phosphate (1)-acyltransferase"/>
    <property type="match status" value="1"/>
</dbReference>
<sequence>MNSSRRLLKSFMKKDNIPDPLQDILTGFIDDYLAIVREREGDLEKALVILSTFVALVEDEIGDPFIFQPYHQRIDSPFDYYHFGMDLLRPLVRFEDSYVQGLPIVDEITGLLKNGENVVFLSNHQTEPDPQAISLLLEKTHSEFAKEMVFVAGHRVTTDPLAIPFSKGRNLICIYSKRRIEHPPEEKEKKLMHNQKAMQKLGELLSNGGVAVYVAPSGGRDRLGPHGRPEVAPFDPQSIEMFRLIAKKSGSKTHFYPLAIWTYSLLPPPASVDNAFGETRKPSCTPIRLAFGKRIDFDQGGAFDGMNKESARQARADYALKQVKELYSGIEEVS</sequence>
<name>A0A0H5E3U9_9BACT</name>
<dbReference type="PANTHER" id="PTHR35695:SF1">
    <property type="entry name" value="GLYCEROL-3-PHOSPHATE ACYLTRANSFERASE, CHLOROPLASTIC"/>
    <property type="match status" value="1"/>
</dbReference>
<dbReference type="PANTHER" id="PTHR35695">
    <property type="entry name" value="GLYCEROL-3-PHOSPHATE ACYLTRANSFERASE, CHLOROPLASTIC"/>
    <property type="match status" value="1"/>
</dbReference>
<dbReference type="Proteomes" id="UP000220251">
    <property type="component" value="Unassembled WGS sequence"/>
</dbReference>
<keyword evidence="3" id="KW-1185">Reference proteome</keyword>
<dbReference type="GO" id="GO:0004366">
    <property type="term" value="F:glycerol-3-phosphate O-acyltransferase activity"/>
    <property type="evidence" value="ECO:0007669"/>
    <property type="project" value="UniProtKB-EC"/>
</dbReference>
<evidence type="ECO:0000313" key="2">
    <source>
        <dbReference type="EMBL" id="CRX37890.1"/>
    </source>
</evidence>
<dbReference type="GO" id="GO:0006655">
    <property type="term" value="P:phosphatidylglycerol biosynthetic process"/>
    <property type="evidence" value="ECO:0007669"/>
    <property type="project" value="TreeGrafter"/>
</dbReference>
<keyword evidence="2" id="KW-0808">Transferase</keyword>
<accession>A0A0H5E3U9</accession>
<evidence type="ECO:0000259" key="1">
    <source>
        <dbReference type="SMART" id="SM00563"/>
    </source>
</evidence>
<proteinExistence type="predicted"/>
<evidence type="ECO:0000313" key="3">
    <source>
        <dbReference type="Proteomes" id="UP000220251"/>
    </source>
</evidence>
<dbReference type="AlphaFoldDB" id="A0A0H5E3U9"/>
<dbReference type="OrthoDB" id="20345at2"/>
<protein>
    <submittedName>
        <fullName evidence="2">Glycerol-3-phosphate acyltransferase</fullName>
        <ecNumber evidence="2">2.3.1.15</ecNumber>
    </submittedName>
</protein>
<dbReference type="InterPro" id="IPR002123">
    <property type="entry name" value="Plipid/glycerol_acylTrfase"/>
</dbReference>